<sequence>MTNFPPRRLAGTGSACLEKVELVFREELQAIFGQLDWLPVADGAIHRFHVPGDRTGTYNGWYVLFADGIASGCFGSWKAGSSHTWSSRDPANPVEAEQVRQRIEQARLQRESERERLQANAAEYANRRWRDARRADPEHPYLLAKQVRSYALRQHGDLLLVPLYHGGQLVNLQRIGPDGSKRFLSGGQVKGAYSPLGRIEPGCRLYVCEGWATAATIHQHSGCPVAAAMNSGNLEPVAKALRAKYGELIELVIAGDDDRQTLAEGKGNPGRSAAMGAAIAVNGLVAFPDWPPGAPLNLSDFNDLANWRAANER</sequence>
<name>A0A1H0JS26_9PSED</name>
<keyword evidence="3" id="KW-0547">Nucleotide-binding</keyword>
<proteinExistence type="predicted"/>
<keyword evidence="3" id="KW-0347">Helicase</keyword>
<dbReference type="STRING" id="198616.SAMN05216193_111184"/>
<dbReference type="CDD" id="cd01029">
    <property type="entry name" value="TOPRIM_primases"/>
    <property type="match status" value="1"/>
</dbReference>
<gene>
    <name evidence="3" type="ORF">SAMN05216193_111184</name>
</gene>
<evidence type="ECO:0000259" key="2">
    <source>
        <dbReference type="Pfam" id="PF13362"/>
    </source>
</evidence>
<feature type="domain" description="Toprim" evidence="2">
    <location>
        <begin position="205"/>
        <end position="304"/>
    </location>
</feature>
<dbReference type="RefSeq" id="WP_084311257.1">
    <property type="nucleotide sequence ID" value="NZ_FNIJ01000011.1"/>
</dbReference>
<dbReference type="OrthoDB" id="9763644at2"/>
<evidence type="ECO:0000256" key="1">
    <source>
        <dbReference type="SAM" id="Coils"/>
    </source>
</evidence>
<protein>
    <submittedName>
        <fullName evidence="3">Putative DNA primase/helicase</fullName>
    </submittedName>
</protein>
<keyword evidence="1" id="KW-0175">Coiled coil</keyword>
<organism evidence="3 4">
    <name type="scientific">Pseudomonas jinjuensis</name>
    <dbReference type="NCBI Taxonomy" id="198616"/>
    <lineage>
        <taxon>Bacteria</taxon>
        <taxon>Pseudomonadati</taxon>
        <taxon>Pseudomonadota</taxon>
        <taxon>Gammaproteobacteria</taxon>
        <taxon>Pseudomonadales</taxon>
        <taxon>Pseudomonadaceae</taxon>
        <taxon>Pseudomonas</taxon>
    </lineage>
</organism>
<evidence type="ECO:0000313" key="4">
    <source>
        <dbReference type="Proteomes" id="UP000242957"/>
    </source>
</evidence>
<reference evidence="4" key="1">
    <citation type="submission" date="2016-10" db="EMBL/GenBank/DDBJ databases">
        <authorList>
            <person name="Varghese N."/>
            <person name="Submissions S."/>
        </authorList>
    </citation>
    <scope>NUCLEOTIDE SEQUENCE [LARGE SCALE GENOMIC DNA]</scope>
    <source>
        <strain evidence="4">JCM 21621</strain>
    </source>
</reference>
<feature type="coiled-coil region" evidence="1">
    <location>
        <begin position="96"/>
        <end position="127"/>
    </location>
</feature>
<accession>A0A1H0JS26</accession>
<dbReference type="Pfam" id="PF13362">
    <property type="entry name" value="Toprim_3"/>
    <property type="match status" value="1"/>
</dbReference>
<dbReference type="EMBL" id="FNIJ01000011">
    <property type="protein sequence ID" value="SDO46526.1"/>
    <property type="molecule type" value="Genomic_DNA"/>
</dbReference>
<dbReference type="InterPro" id="IPR034154">
    <property type="entry name" value="TOPRIM_DnaG/twinkle"/>
</dbReference>
<keyword evidence="3" id="KW-0067">ATP-binding</keyword>
<dbReference type="InterPro" id="IPR006171">
    <property type="entry name" value="TOPRIM_dom"/>
</dbReference>
<keyword evidence="3" id="KW-0378">Hydrolase</keyword>
<keyword evidence="4" id="KW-1185">Reference proteome</keyword>
<dbReference type="GO" id="GO:0004386">
    <property type="term" value="F:helicase activity"/>
    <property type="evidence" value="ECO:0007669"/>
    <property type="project" value="UniProtKB-KW"/>
</dbReference>
<dbReference type="Proteomes" id="UP000242957">
    <property type="component" value="Unassembled WGS sequence"/>
</dbReference>
<evidence type="ECO:0000313" key="3">
    <source>
        <dbReference type="EMBL" id="SDO46526.1"/>
    </source>
</evidence>
<dbReference type="AlphaFoldDB" id="A0A1H0JS26"/>